<sequence length="3024" mass="332276">MCTDSPGRTSLSETSRRGMQQVKDHLEAEWQKERKAMIDQIARFRAVLTRYSIPLEEVSSVTACEPVEQLAMAMSVLACSLLQPVSRPMSTTLPIALLAILHCAVAEDVEANTFNSYLQEQVCQACKDLDPEDKAILEGVAAVERAHLHDVVLYLALPFDVYTLAWIWHGISNEDMLTWKPLDKVQTPYPAAAMQLALRVFHTGQQFPLFKVPDLELCWPVSGRPSVRETGGQRRAGTVTSISEGLHSITVKYDKESKQYVPDDAGCFPLLDAARESQAKALTDEELIKNGVSNTSSLKSYLTKLGIVAQDGQDGTKPDQIPGISERLLALNLNAFGSWQAGPKESSWDQFRMNGISFDSAADLIGGQLPFLKDIFDERQLAANVRELVQKQLQLLVCVVKNRTIEPGTVTGCDSLVADMKTLISCPTAADLTELMSTGLPPSVSACKKVVTTVPGAPSTKCGTDVLLQLVMTPDLANDLAYLSSEGGAPDSARDEGESFVRGYNELKNTPTGDNVQVRSLLRRDPFASGSGLQFAAHSSVFRDTKMMFAMAGIATDIRDTVLGHIDACWTTTSTTTSTTTTTTGEVRPRFFQGDVHPLRTAGIMLLAGLSVTALCYYRLQRAAPARGLRAIEMQVDAKMEQLLKEMPAEEEAPPSFMSAKDVWETQAWRSGSGSATGSGSNPRRGSGASGSTDMPLDEPLRRPPGLEEIDEGDVASTLKAMFPHAKVRTGSEESADVEVSVSNDVDQEDSLADPEVLSRVEALQKSTSSALDDRAQKSLGSLEAAKALEVLQKVEELVEAQGGECRNLSSMLQSVCRKMERKMLSDAKAKTLEVNPGVDQAASVRPTAEESKEYWTVKRIEKAAERAFETWYEGDRWRLKFSMAGLDPSLSDIAMERCMAWLRRRLAEFKDASGPKVLRQCRAEETEKCQGFQWLHLTGSATTTIAMLSEVTDLIPMPVLYELEVPMAHELFWLKRQESKPQGLELMPLILIAEPGAKSSPQAVSQGGGGIRAGSASKGSRAAGERGTTTTGDAPVWAGEAESNQDTVSRSCTSPQEFNRLSRLNAEVEQYEALLSETKDKRVQEVLEETNRIMAEIGPVSPKSDEKVGQPRSLQHGQLMPHQLAGLRWLARLVDHRMSGILADDMGLGKTVQSLSLLAFLADSRDQQGPHLVVAPLSTLQNWVDEIIQWVPSFRYLVYRGSERNLSAAEKAIMSPDQNNHINLVLTTYETVASRFTFLGHYPWYCVVVDEGHRIKNFQARSSQAVRRLPCQHRLLLTGTPIQNSLRELWSLLSFVAPGAFNSLENFEQWFALPPPPSVRLGAQEAEEAEMSQLLSEEEELLIIQRLHKVLRPFLLRRTKEQVLTDLPPKTEAVIWVPLSSWQKVLYRKGLRTIQRVAGPAKSSSGGVSANAMSGMALRKAVNHPYHYLSKKAASGRPVEELIRASGKLEFLDRFLPRLVKLGHKILIFAQMRTSLDFLQRLLEHQGLNFSRIDGSTPSTKRAEAVSNFRRDASITVMLLTTKAGGLGLNLQAADTVILFDSDWNPQSDLQACDRAHRIGQTRPVLAVRLMTPTAMDRGLLERSTRKLQMEKKIIRAGHFSDSSAEMSKSLLMQLVKEARQTSKAGSGQRASSLAEMNRLMARSDEEMETFTQLDRGLLGEANDAGTTEEILEKAGRLVRIDEVSAKAGRKHRLSFRAVVDSLDTSRSAKRRLPRYASDDAPEVDFSQNDMSDRALWMLLDCLTQFEVQASYLKLNNNRISGAGMLALCEFIRNNKRAGQIYELHLSQNEIDDASALELFRTLKELKHRYPPKREIHGYEGLHLVPLWLRLSRNKIRDPAALLETLTAEEITFCPALRRDGCGPGYCSWEDTPLVHLPFFSEQVAEEEVEHDASYAAKEVGILHTIAMMLVSTGTGPGAGEGETETAGKARARPPRTEMRCLPGHGHSTWRRLVGLQISKVGLKLLFEFKELGTRAMLFGARAPEEAGRARRPELQAPAVPIRMQEDLHWAIENLAAFPREEYPRNSPAAMAGPQSVEAIRKQIFQEIDDHLQRTKTRERASHSAQSHATVPKARLASLGDGMDGGAPADLASRGSQGAAAGAARADDGWGQLQLQLNRGLDQGASKALRTATSVLRKAPWAQVFTLLDQLAARLVLPDVFCYSAAAAACAGDGRWRMASELLHRMQEHLVAPNERTFSAAISACDKAREWPAALALLREAIQRSVAQGYCYNAAISACEKGGQWITALELFREMRAADLEVDAFSFAAAASACEKGAAWPASLQLHQLLFQVGVQPNVVTFGSALAAAAAAPWPTALELLSEMRRYRVTPSIISYNAVVHACEQGASGRVALDLVQEARDLQLRIDAKFLGVALAACRRGGFWEEAILLWSSLAKQEPNDHHLASCVFAIQACEGTAAGVALCAELGKRLQRPGAAELDQAFGGVDELLERGQLTAAAGMSLGRRAAGARGRLLALAGMRRKPTSQLAHAAGPITEQGSWRLHEPLLELQPSLGWVHTTEVLQGQLAFSSSGRWRGLARRASRRELSDALLNEDEEVSSQSIVSWLAFNMQADTSGLSLGVPGRCAAFGASWAMDSVAGGSALEQRLLPVFREHDRSQHAERMALLSVAASAASQNQRSRPDLQERAADREFTFGSVRLYATHTLCISCLAVCCQFHRLFPRVSLKVEMDTWDETLRWSCRKARENTTSHGQEGRGRPQRLSFESFPERLRFPSERSRLDLVDDCRRVFSARSVAKEDSESAGQTFWLSAGTEPRCGLEQLVAEITSWHQRRLGLEVLGSEWWTLWLDGEDDDVGWHWDADYEARERGDVQHPLLGTVTYLEAGGSVAPTAVLEDCFETELLAGKGTVVARAHLSLPVPGKHICFDGRLLHAAPAQLREIFGTCASAEVQCLGKSRRRKPSRTTLLVNIWQGHQPKDPRPLALAMATKLAPAVNTSPFSLGSGDPAAPLELRVGRGTRAQEISWQFGEDDLMSVCLPIPETTDIKADSIALRFVDGRCGCVG</sequence>
<dbReference type="Pfam" id="PF00176">
    <property type="entry name" value="SNF2-rel_dom"/>
    <property type="match status" value="1"/>
</dbReference>
<evidence type="ECO:0000256" key="2">
    <source>
        <dbReference type="ARBA" id="ARBA00022741"/>
    </source>
</evidence>
<feature type="region of interest" description="Disordered" evidence="10">
    <location>
        <begin position="669"/>
        <end position="709"/>
    </location>
</feature>
<dbReference type="FunFam" id="3.40.50.10810:FF:000005">
    <property type="entry name" value="Photoperiod-independent early flowering 1"/>
    <property type="match status" value="1"/>
</dbReference>
<dbReference type="Pfam" id="PF01535">
    <property type="entry name" value="PPR"/>
    <property type="match status" value="1"/>
</dbReference>
<feature type="region of interest" description="Disordered" evidence="10">
    <location>
        <begin position="1"/>
        <end position="20"/>
    </location>
</feature>
<dbReference type="CDD" id="cd18793">
    <property type="entry name" value="SF2_C_SNF"/>
    <property type="match status" value="1"/>
</dbReference>
<dbReference type="PANTHER" id="PTHR10799">
    <property type="entry name" value="SNF2/RAD54 HELICASE FAMILY"/>
    <property type="match status" value="1"/>
</dbReference>
<keyword evidence="7" id="KW-0238">DNA-binding</keyword>
<evidence type="ECO:0000313" key="14">
    <source>
        <dbReference type="Proteomes" id="UP000186817"/>
    </source>
</evidence>
<gene>
    <name evidence="13" type="primary">CHR12</name>
    <name evidence="13" type="ORF">AK812_SmicGene17768</name>
</gene>
<dbReference type="NCBIfam" id="TIGR00756">
    <property type="entry name" value="PPR"/>
    <property type="match status" value="1"/>
</dbReference>
<dbReference type="GO" id="GO:0005524">
    <property type="term" value="F:ATP binding"/>
    <property type="evidence" value="ECO:0007669"/>
    <property type="project" value="UniProtKB-KW"/>
</dbReference>
<dbReference type="InterPro" id="IPR038718">
    <property type="entry name" value="SNF2-like_sf"/>
</dbReference>
<dbReference type="InterPro" id="IPR000330">
    <property type="entry name" value="SNF2_N"/>
</dbReference>
<dbReference type="Gene3D" id="3.40.50.300">
    <property type="entry name" value="P-loop containing nucleotide triphosphate hydrolases"/>
    <property type="match status" value="1"/>
</dbReference>
<evidence type="ECO:0000256" key="7">
    <source>
        <dbReference type="ARBA" id="ARBA00023125"/>
    </source>
</evidence>
<keyword evidence="6" id="KW-0156">Chromatin regulator</keyword>
<dbReference type="GO" id="GO:0016787">
    <property type="term" value="F:hydrolase activity"/>
    <property type="evidence" value="ECO:0007669"/>
    <property type="project" value="UniProtKB-KW"/>
</dbReference>
<evidence type="ECO:0000256" key="8">
    <source>
        <dbReference type="ARBA" id="ARBA00023242"/>
    </source>
</evidence>
<dbReference type="SUPFAM" id="SSF52047">
    <property type="entry name" value="RNI-like"/>
    <property type="match status" value="1"/>
</dbReference>
<evidence type="ECO:0000256" key="5">
    <source>
        <dbReference type="ARBA" id="ARBA00022840"/>
    </source>
</evidence>
<feature type="domain" description="Helicase C-terminal" evidence="12">
    <location>
        <begin position="1452"/>
        <end position="1613"/>
    </location>
</feature>
<dbReference type="InterPro" id="IPR011990">
    <property type="entry name" value="TPR-like_helical_dom_sf"/>
</dbReference>
<dbReference type="Gene3D" id="3.40.50.10810">
    <property type="entry name" value="Tandem AAA-ATPase domain"/>
    <property type="match status" value="1"/>
</dbReference>
<dbReference type="InterPro" id="IPR001650">
    <property type="entry name" value="Helicase_C-like"/>
</dbReference>
<protein>
    <submittedName>
        <fullName evidence="13">Putative ATP-dependent DNA helicase CHR12</fullName>
    </submittedName>
</protein>
<feature type="region of interest" description="Disordered" evidence="10">
    <location>
        <begin position="2056"/>
        <end position="2104"/>
    </location>
</feature>
<dbReference type="InterPro" id="IPR049730">
    <property type="entry name" value="SNF2/RAD54-like_C"/>
</dbReference>
<evidence type="ECO:0000256" key="4">
    <source>
        <dbReference type="ARBA" id="ARBA00022806"/>
    </source>
</evidence>
<dbReference type="EMBL" id="LSRX01000354">
    <property type="protein sequence ID" value="OLP99654.1"/>
    <property type="molecule type" value="Genomic_DNA"/>
</dbReference>
<keyword evidence="2" id="KW-0547">Nucleotide-binding</keyword>
<dbReference type="GO" id="GO:0005634">
    <property type="term" value="C:nucleus"/>
    <property type="evidence" value="ECO:0007669"/>
    <property type="project" value="UniProtKB-SubCell"/>
</dbReference>
<evidence type="ECO:0000256" key="10">
    <source>
        <dbReference type="SAM" id="MobiDB-lite"/>
    </source>
</evidence>
<dbReference type="GO" id="GO:0006325">
    <property type="term" value="P:chromatin organization"/>
    <property type="evidence" value="ECO:0007669"/>
    <property type="project" value="UniProtKB-KW"/>
</dbReference>
<keyword evidence="4 13" id="KW-0347">Helicase</keyword>
<dbReference type="SMART" id="SM00490">
    <property type="entry name" value="HELICc"/>
    <property type="match status" value="1"/>
</dbReference>
<feature type="repeat" description="PPR" evidence="9">
    <location>
        <begin position="2229"/>
        <end position="2263"/>
    </location>
</feature>
<feature type="region of interest" description="Disordered" evidence="10">
    <location>
        <begin position="1916"/>
        <end position="1945"/>
    </location>
</feature>
<feature type="compositionally biased region" description="Low complexity" evidence="10">
    <location>
        <begin position="1014"/>
        <end position="1033"/>
    </location>
</feature>
<dbReference type="InterPro" id="IPR002885">
    <property type="entry name" value="PPR_rpt"/>
</dbReference>
<dbReference type="InterPro" id="IPR014001">
    <property type="entry name" value="Helicase_ATP-bd"/>
</dbReference>
<dbReference type="Gene3D" id="1.25.40.10">
    <property type="entry name" value="Tetratricopeptide repeat domain"/>
    <property type="match status" value="2"/>
</dbReference>
<dbReference type="PROSITE" id="PS51375">
    <property type="entry name" value="PPR"/>
    <property type="match status" value="2"/>
</dbReference>
<feature type="repeat" description="PPR" evidence="9">
    <location>
        <begin position="2160"/>
        <end position="2194"/>
    </location>
</feature>
<evidence type="ECO:0000256" key="1">
    <source>
        <dbReference type="ARBA" id="ARBA00004123"/>
    </source>
</evidence>
<comment type="subcellular location">
    <subcellularLocation>
        <location evidence="1">Nucleus</location>
    </subcellularLocation>
</comment>
<feature type="compositionally biased region" description="Polar residues" evidence="10">
    <location>
        <begin position="1"/>
        <end position="13"/>
    </location>
</feature>
<keyword evidence="14" id="KW-1185">Reference proteome</keyword>
<dbReference type="InterPro" id="IPR027417">
    <property type="entry name" value="P-loop_NTPase"/>
</dbReference>
<reference evidence="13 14" key="1">
    <citation type="submission" date="2016-02" db="EMBL/GenBank/DDBJ databases">
        <title>Genome analysis of coral dinoflagellate symbionts highlights evolutionary adaptations to a symbiotic lifestyle.</title>
        <authorList>
            <person name="Aranda M."/>
            <person name="Li Y."/>
            <person name="Liew Y.J."/>
            <person name="Baumgarten S."/>
            <person name="Simakov O."/>
            <person name="Wilson M."/>
            <person name="Piel J."/>
            <person name="Ashoor H."/>
            <person name="Bougouffa S."/>
            <person name="Bajic V.B."/>
            <person name="Ryu T."/>
            <person name="Ravasi T."/>
            <person name="Bayer T."/>
            <person name="Micklem G."/>
            <person name="Kim H."/>
            <person name="Bhak J."/>
            <person name="Lajeunesse T.C."/>
            <person name="Voolstra C.R."/>
        </authorList>
    </citation>
    <scope>NUCLEOTIDE SEQUENCE [LARGE SCALE GENOMIC DNA]</scope>
    <source>
        <strain evidence="13 14">CCMP2467</strain>
    </source>
</reference>
<dbReference type="GO" id="GO:0004386">
    <property type="term" value="F:helicase activity"/>
    <property type="evidence" value="ECO:0007669"/>
    <property type="project" value="UniProtKB-KW"/>
</dbReference>
<name>A0A1Q9DWU3_SYMMI</name>
<dbReference type="InterPro" id="IPR032675">
    <property type="entry name" value="LRR_dom_sf"/>
</dbReference>
<evidence type="ECO:0000256" key="3">
    <source>
        <dbReference type="ARBA" id="ARBA00022801"/>
    </source>
</evidence>
<feature type="compositionally biased region" description="Polar residues" evidence="10">
    <location>
        <begin position="1043"/>
        <end position="1055"/>
    </location>
</feature>
<dbReference type="Gene3D" id="3.80.10.10">
    <property type="entry name" value="Ribonuclease Inhibitor"/>
    <property type="match status" value="1"/>
</dbReference>
<accession>A0A1Q9DWU3</accession>
<dbReference type="Pfam" id="PF13812">
    <property type="entry name" value="PPR_3"/>
    <property type="match status" value="2"/>
</dbReference>
<proteinExistence type="predicted"/>
<dbReference type="SMART" id="SM00487">
    <property type="entry name" value="DEXDc"/>
    <property type="match status" value="1"/>
</dbReference>
<feature type="compositionally biased region" description="Low complexity" evidence="10">
    <location>
        <begin position="671"/>
        <end position="681"/>
    </location>
</feature>
<keyword evidence="8" id="KW-0539">Nucleus</keyword>
<evidence type="ECO:0000259" key="11">
    <source>
        <dbReference type="PROSITE" id="PS51192"/>
    </source>
</evidence>
<feature type="domain" description="Helicase ATP-binding" evidence="11">
    <location>
        <begin position="1132"/>
        <end position="1300"/>
    </location>
</feature>
<dbReference type="PROSITE" id="PS51194">
    <property type="entry name" value="HELICASE_CTER"/>
    <property type="match status" value="1"/>
</dbReference>
<dbReference type="OrthoDB" id="5857104at2759"/>
<evidence type="ECO:0000259" key="12">
    <source>
        <dbReference type="PROSITE" id="PS51194"/>
    </source>
</evidence>
<dbReference type="SUPFAM" id="SSF52540">
    <property type="entry name" value="P-loop containing nucleoside triphosphate hydrolases"/>
    <property type="match status" value="2"/>
</dbReference>
<feature type="compositionally biased region" description="Low complexity" evidence="10">
    <location>
        <begin position="2093"/>
        <end position="2104"/>
    </location>
</feature>
<dbReference type="Proteomes" id="UP000186817">
    <property type="component" value="Unassembled WGS sequence"/>
</dbReference>
<keyword evidence="3" id="KW-0378">Hydrolase</keyword>
<keyword evidence="5" id="KW-0067">ATP-binding</keyword>
<dbReference type="Pfam" id="PF00271">
    <property type="entry name" value="Helicase_C"/>
    <property type="match status" value="1"/>
</dbReference>
<dbReference type="GO" id="GO:0003677">
    <property type="term" value="F:DNA binding"/>
    <property type="evidence" value="ECO:0007669"/>
    <property type="project" value="UniProtKB-KW"/>
</dbReference>
<evidence type="ECO:0000256" key="6">
    <source>
        <dbReference type="ARBA" id="ARBA00022853"/>
    </source>
</evidence>
<comment type="caution">
    <text evidence="13">The sequence shown here is derived from an EMBL/GenBank/DDBJ whole genome shotgun (WGS) entry which is preliminary data.</text>
</comment>
<evidence type="ECO:0000256" key="9">
    <source>
        <dbReference type="PROSITE-ProRule" id="PRU00708"/>
    </source>
</evidence>
<evidence type="ECO:0000313" key="13">
    <source>
        <dbReference type="EMBL" id="OLP99654.1"/>
    </source>
</evidence>
<feature type="region of interest" description="Disordered" evidence="10">
    <location>
        <begin position="1000"/>
        <end position="1055"/>
    </location>
</feature>
<dbReference type="PROSITE" id="PS51192">
    <property type="entry name" value="HELICASE_ATP_BIND_1"/>
    <property type="match status" value="1"/>
</dbReference>
<organism evidence="13 14">
    <name type="scientific">Symbiodinium microadriaticum</name>
    <name type="common">Dinoflagellate</name>
    <name type="synonym">Zooxanthella microadriatica</name>
    <dbReference type="NCBI Taxonomy" id="2951"/>
    <lineage>
        <taxon>Eukaryota</taxon>
        <taxon>Sar</taxon>
        <taxon>Alveolata</taxon>
        <taxon>Dinophyceae</taxon>
        <taxon>Suessiales</taxon>
        <taxon>Symbiodiniaceae</taxon>
        <taxon>Symbiodinium</taxon>
    </lineage>
</organism>